<proteinExistence type="predicted"/>
<evidence type="ECO:0000256" key="1">
    <source>
        <dbReference type="SAM" id="MobiDB-lite"/>
    </source>
</evidence>
<feature type="region of interest" description="Disordered" evidence="1">
    <location>
        <begin position="509"/>
        <end position="537"/>
    </location>
</feature>
<name>A0ABR1SD79_9PEZI</name>
<gene>
    <name evidence="2" type="ORF">PG993_011039</name>
</gene>
<feature type="compositionally biased region" description="Polar residues" evidence="1">
    <location>
        <begin position="527"/>
        <end position="537"/>
    </location>
</feature>
<feature type="region of interest" description="Disordered" evidence="1">
    <location>
        <begin position="228"/>
        <end position="280"/>
    </location>
</feature>
<evidence type="ECO:0000313" key="2">
    <source>
        <dbReference type="EMBL" id="KAK8029748.1"/>
    </source>
</evidence>
<comment type="caution">
    <text evidence="2">The sequence shown here is derived from an EMBL/GenBank/DDBJ whole genome shotgun (WGS) entry which is preliminary data.</text>
</comment>
<protein>
    <submittedName>
        <fullName evidence="2">Uncharacterized protein</fullName>
    </submittedName>
</protein>
<evidence type="ECO:0000313" key="3">
    <source>
        <dbReference type="Proteomes" id="UP001444661"/>
    </source>
</evidence>
<dbReference type="EMBL" id="JAQQWK010000010">
    <property type="protein sequence ID" value="KAK8029748.1"/>
    <property type="molecule type" value="Genomic_DNA"/>
</dbReference>
<reference evidence="2 3" key="1">
    <citation type="submission" date="2023-01" db="EMBL/GenBank/DDBJ databases">
        <title>Analysis of 21 Apiospora genomes using comparative genomics revels a genus with tremendous synthesis potential of carbohydrate active enzymes and secondary metabolites.</title>
        <authorList>
            <person name="Sorensen T."/>
        </authorList>
    </citation>
    <scope>NUCLEOTIDE SEQUENCE [LARGE SCALE GENOMIC DNA]</scope>
    <source>
        <strain evidence="2 3">CBS 33761</strain>
    </source>
</reference>
<feature type="compositionally biased region" description="Polar residues" evidence="1">
    <location>
        <begin position="509"/>
        <end position="520"/>
    </location>
</feature>
<sequence>MDINTPTDPIRGSRETTMTEPPPSRYALRGSTLSSLLSFRRDSDKPPPWPSPEQSIGPFICRSGKNSIWEACGPARDSFRKMAPEIKGYLDDDLEPISSWVTWSMYMIGRSKCSASPTVLFCCKVLAHRREVQDIIKNSGILGHYPGIKTGHMAEPPGFQNLVPLAGDYAPKPVMFTFKVDIPQRRLIIPGHLSAAAESPHRATLGGTIKIRDRFLFTTARHSFCKSPEPPFIHPNLDQNDDVLSLDGDSDTDDSGRGGSDQDPIAHVDSTIPPPFASETKNEGIMDEAEHSQLNQVPCLVYAPSLPLSNLQTQTDLMPSERVGLFMTPRPDSTTGIDYALIELGAFGYIAENQFVHPRTPERCVLVRALAAETKPSGSALVITSRGTILGNLSETPLYARGPGGTKFQRMITAVFEDRLEKGDSGSWVVDADTGDLHGHVVAGSPELGTALILPFSDVFEDISRHVGIVPTFPVPDQNAGNDSFERLSGDEATRLLGEASISSLNPERTAEYTTRTTPSAAWEPSATESSTVVESPRATQSLSATEIWRATQSAREAGNRLIAHNLQAIIRCCECGAFTEFHKSRLGIFVCSACGHGTGPGCNCDYTNSFNKEF</sequence>
<organism evidence="2 3">
    <name type="scientific">Apiospora rasikravindrae</name>
    <dbReference type="NCBI Taxonomy" id="990691"/>
    <lineage>
        <taxon>Eukaryota</taxon>
        <taxon>Fungi</taxon>
        <taxon>Dikarya</taxon>
        <taxon>Ascomycota</taxon>
        <taxon>Pezizomycotina</taxon>
        <taxon>Sordariomycetes</taxon>
        <taxon>Xylariomycetidae</taxon>
        <taxon>Amphisphaeriales</taxon>
        <taxon>Apiosporaceae</taxon>
        <taxon>Apiospora</taxon>
    </lineage>
</organism>
<accession>A0ABR1SD79</accession>
<keyword evidence="3" id="KW-1185">Reference proteome</keyword>
<dbReference type="Proteomes" id="UP001444661">
    <property type="component" value="Unassembled WGS sequence"/>
</dbReference>
<feature type="region of interest" description="Disordered" evidence="1">
    <location>
        <begin position="1"/>
        <end position="27"/>
    </location>
</feature>